<dbReference type="GO" id="GO:0042597">
    <property type="term" value="C:periplasmic space"/>
    <property type="evidence" value="ECO:0007669"/>
    <property type="project" value="UniProtKB-SubCell"/>
</dbReference>
<evidence type="ECO:0000256" key="5">
    <source>
        <dbReference type="PIRSR" id="PIRSR039026-2"/>
    </source>
</evidence>
<protein>
    <submittedName>
        <fullName evidence="7">TRAP-type mannitol/chloroaromatic compound transport system, substrate-binding protein</fullName>
    </submittedName>
</protein>
<dbReference type="Pfam" id="PF03480">
    <property type="entry name" value="DctP"/>
    <property type="match status" value="1"/>
</dbReference>
<feature type="binding site" evidence="4">
    <location>
        <position position="158"/>
    </location>
    <ligand>
        <name>substrate</name>
    </ligand>
</feature>
<keyword evidence="8" id="KW-1185">Reference proteome</keyword>
<dbReference type="InterPro" id="IPR018389">
    <property type="entry name" value="DctP_fam"/>
</dbReference>
<accession>A0A1H2S483</accession>
<dbReference type="EMBL" id="FNMZ01000001">
    <property type="protein sequence ID" value="SDW26423.1"/>
    <property type="molecule type" value="Genomic_DNA"/>
</dbReference>
<evidence type="ECO:0000256" key="3">
    <source>
        <dbReference type="ARBA" id="ARBA00022764"/>
    </source>
</evidence>
<keyword evidence="5" id="KW-0479">Metal-binding</keyword>
<dbReference type="GO" id="GO:0046872">
    <property type="term" value="F:metal ion binding"/>
    <property type="evidence" value="ECO:0007669"/>
    <property type="project" value="UniProtKB-KW"/>
</dbReference>
<evidence type="ECO:0000313" key="7">
    <source>
        <dbReference type="EMBL" id="SDW26423.1"/>
    </source>
</evidence>
<gene>
    <name evidence="7" type="ORF">SAMN05444336_101542</name>
</gene>
<proteinExistence type="predicted"/>
<feature type="binding site" evidence="5">
    <location>
        <position position="217"/>
    </location>
    <ligand>
        <name>Na(+)</name>
        <dbReference type="ChEBI" id="CHEBI:29101"/>
    </ligand>
</feature>
<feature type="chain" id="PRO_5011467467" evidence="6">
    <location>
        <begin position="31"/>
        <end position="357"/>
    </location>
</feature>
<dbReference type="AlphaFoldDB" id="A0A1H2S483"/>
<dbReference type="PANTHER" id="PTHR33376">
    <property type="match status" value="1"/>
</dbReference>
<feature type="signal peptide" evidence="6">
    <location>
        <begin position="1"/>
        <end position="30"/>
    </location>
</feature>
<dbReference type="GO" id="GO:0031317">
    <property type="term" value="C:tripartite ATP-independent periplasmic transporter complex"/>
    <property type="evidence" value="ECO:0007669"/>
    <property type="project" value="InterPro"/>
</dbReference>
<dbReference type="RefSeq" id="WP_092679578.1">
    <property type="nucleotide sequence ID" value="NZ_FNMZ01000001.1"/>
</dbReference>
<dbReference type="NCBIfam" id="NF037995">
    <property type="entry name" value="TRAP_S1"/>
    <property type="match status" value="1"/>
</dbReference>
<dbReference type="OrthoDB" id="7239472at2"/>
<sequence length="357" mass="38578">MIEFKTTAGALTLALGLGLGLAALPQTATAQDSVTLSMATPWSGGHWLEIGANSYAEIVEQVTDGRIKIEVYPAGSLGSALKVTETVQNGIADMGHAWGGYDWSVDRTSALFGGWPGGPNPEEYMMWLYNGDGLTLWKEWREDVFDVVAIPCGVTETEIFMHSHKIVRTPEDLQGLKLRTSSAWAEIAPKLGASTVVLPGSEVFSALERKVVDAIEWGGPGGNLEAGFDKIAPYIMMPGLHSPAAVHDCIVNKNVWEKIPEKDQALLELAGELAMLKTYLGYAKMDLAAYDQLKESSSAEMIIVDDSLVQAVKTASAEWAAEQSADNEWFKKVYEDQAAFLASLSGLSEFRFAPGGR</sequence>
<keyword evidence="3" id="KW-0574">Periplasm</keyword>
<keyword evidence="2 6" id="KW-0732">Signal</keyword>
<dbReference type="InterPro" id="IPR038404">
    <property type="entry name" value="TRAP_DctP_sf"/>
</dbReference>
<dbReference type="STRING" id="356660.SAMN05444336_101542"/>
<evidence type="ECO:0000256" key="1">
    <source>
        <dbReference type="ARBA" id="ARBA00004418"/>
    </source>
</evidence>
<reference evidence="7 8" key="1">
    <citation type="submission" date="2016-10" db="EMBL/GenBank/DDBJ databases">
        <authorList>
            <person name="de Groot N.N."/>
        </authorList>
    </citation>
    <scope>NUCLEOTIDE SEQUENCE [LARGE SCALE GENOMIC DNA]</scope>
    <source>
        <strain evidence="7 8">DSM 17890</strain>
    </source>
</reference>
<comment type="subcellular location">
    <subcellularLocation>
        <location evidence="1">Periplasm</location>
    </subcellularLocation>
</comment>
<dbReference type="Gene3D" id="3.40.190.10">
    <property type="entry name" value="Periplasmic binding protein-like II"/>
    <property type="match status" value="1"/>
</dbReference>
<dbReference type="Gene3D" id="3.40.190.170">
    <property type="entry name" value="Bacterial extracellular solute-binding protein, family 7"/>
    <property type="match status" value="1"/>
</dbReference>
<name>A0A1H2S483_9RHOB</name>
<dbReference type="InterPro" id="IPR026289">
    <property type="entry name" value="SBP_TakP-like"/>
</dbReference>
<evidence type="ECO:0000256" key="6">
    <source>
        <dbReference type="SAM" id="SignalP"/>
    </source>
</evidence>
<organism evidence="7 8">
    <name type="scientific">Albimonas donghaensis</name>
    <dbReference type="NCBI Taxonomy" id="356660"/>
    <lineage>
        <taxon>Bacteria</taxon>
        <taxon>Pseudomonadati</taxon>
        <taxon>Pseudomonadota</taxon>
        <taxon>Alphaproteobacteria</taxon>
        <taxon>Rhodobacterales</taxon>
        <taxon>Paracoccaceae</taxon>
        <taxon>Albimonas</taxon>
    </lineage>
</organism>
<dbReference type="PANTHER" id="PTHR33376:SF5">
    <property type="entry name" value="EXTRACYTOPLASMIC SOLUTE RECEPTOR PROTEIN"/>
    <property type="match status" value="1"/>
</dbReference>
<dbReference type="Proteomes" id="UP000199118">
    <property type="component" value="Unassembled WGS sequence"/>
</dbReference>
<evidence type="ECO:0000313" key="8">
    <source>
        <dbReference type="Proteomes" id="UP000199118"/>
    </source>
</evidence>
<feature type="binding site" evidence="4">
    <location>
        <position position="179"/>
    </location>
    <ligand>
        <name>substrate</name>
    </ligand>
</feature>
<feature type="binding site" evidence="5">
    <location>
        <position position="216"/>
    </location>
    <ligand>
        <name>substrate</name>
    </ligand>
</feature>
<dbReference type="GO" id="GO:0055085">
    <property type="term" value="P:transmembrane transport"/>
    <property type="evidence" value="ECO:0007669"/>
    <property type="project" value="InterPro"/>
</dbReference>
<evidence type="ECO:0000256" key="4">
    <source>
        <dbReference type="PIRSR" id="PIRSR039026-1"/>
    </source>
</evidence>
<dbReference type="PIRSF" id="PIRSF039026">
    <property type="entry name" value="SiaP"/>
    <property type="match status" value="1"/>
</dbReference>
<evidence type="ECO:0000256" key="2">
    <source>
        <dbReference type="ARBA" id="ARBA00022729"/>
    </source>
</evidence>